<dbReference type="FunFam" id="3.90.70.10:FF:000001">
    <property type="entry name" value="Calpain-1 catalytic subunit"/>
    <property type="match status" value="1"/>
</dbReference>
<dbReference type="GO" id="GO:0005737">
    <property type="term" value="C:cytoplasm"/>
    <property type="evidence" value="ECO:0007669"/>
    <property type="project" value="TreeGrafter"/>
</dbReference>
<evidence type="ECO:0000256" key="1">
    <source>
        <dbReference type="ARBA" id="ARBA00007623"/>
    </source>
</evidence>
<reference evidence="8 9" key="1">
    <citation type="submission" date="2015-09" db="EMBL/GenBank/DDBJ databases">
        <title>Draft genome of the scarab beetle Oryctes borbonicus.</title>
        <authorList>
            <person name="Meyer J.M."/>
            <person name="Markov G.V."/>
            <person name="Baskaran P."/>
            <person name="Herrmann M."/>
            <person name="Sommer R.J."/>
            <person name="Roedelsperger C."/>
        </authorList>
    </citation>
    <scope>NUCLEOTIDE SEQUENCE [LARGE SCALE GENOMIC DNA]</scope>
    <source>
        <strain evidence="8">OB123</strain>
        <tissue evidence="8">Whole animal</tissue>
    </source>
</reference>
<dbReference type="GO" id="GO:0006508">
    <property type="term" value="P:proteolysis"/>
    <property type="evidence" value="ECO:0007669"/>
    <property type="project" value="UniProtKB-KW"/>
</dbReference>
<organism evidence="8 9">
    <name type="scientific">Oryctes borbonicus</name>
    <dbReference type="NCBI Taxonomy" id="1629725"/>
    <lineage>
        <taxon>Eukaryota</taxon>
        <taxon>Metazoa</taxon>
        <taxon>Ecdysozoa</taxon>
        <taxon>Arthropoda</taxon>
        <taxon>Hexapoda</taxon>
        <taxon>Insecta</taxon>
        <taxon>Pterygota</taxon>
        <taxon>Neoptera</taxon>
        <taxon>Endopterygota</taxon>
        <taxon>Coleoptera</taxon>
        <taxon>Polyphaga</taxon>
        <taxon>Scarabaeiformia</taxon>
        <taxon>Scarabaeidae</taxon>
        <taxon>Dynastinae</taxon>
        <taxon>Oryctes</taxon>
    </lineage>
</organism>
<name>A0A0T6B8F9_9SCAR</name>
<gene>
    <name evidence="8" type="ORF">AMK59_3558</name>
</gene>
<dbReference type="InterPro" id="IPR001300">
    <property type="entry name" value="Peptidase_C2_calpain_cat"/>
</dbReference>
<keyword evidence="4 6" id="KW-0788">Thiol protease</keyword>
<sequence length="295" mass="34179">FVDGHSRFDAVQGDKSFNCWVVASIANLSNYEELLHFVIPTDQDFEDKYAGIFHFRFWQYGRWVDVVIDDRLPYQKGKSKLFSVRSRQKNEFWSALLEKAYAKLHGSYEALNDGFALDAMEDFTGGISEVIRFPADPTTLYEILRKSYERGSLLTCSLRLKYTKGLQCGHAYSITNVRYVHKKDSPEKVPLLRLRNPWGLFEWNGPWSDCCTQWDSVTEEDKKALGVCVNEEGEFWMSFEDFERNYVRIEICNLAPLPSQNDTVDYGEDGWKVSFFEGTWVKNVTAGGRSCFQCK</sequence>
<feature type="domain" description="Calpain catalytic" evidence="7">
    <location>
        <begin position="1"/>
        <end position="255"/>
    </location>
</feature>
<dbReference type="SUPFAM" id="SSF54001">
    <property type="entry name" value="Cysteine proteinases"/>
    <property type="match status" value="1"/>
</dbReference>
<keyword evidence="9" id="KW-1185">Reference proteome</keyword>
<protein>
    <submittedName>
        <fullName evidence="8">Peptidase</fullName>
    </submittedName>
</protein>
<evidence type="ECO:0000256" key="4">
    <source>
        <dbReference type="ARBA" id="ARBA00022807"/>
    </source>
</evidence>
<evidence type="ECO:0000256" key="3">
    <source>
        <dbReference type="ARBA" id="ARBA00022801"/>
    </source>
</evidence>
<keyword evidence="2 6" id="KW-0645">Protease</keyword>
<dbReference type="InterPro" id="IPR022684">
    <property type="entry name" value="Calpain_cysteine_protease"/>
</dbReference>
<dbReference type="OrthoDB" id="424753at2759"/>
<evidence type="ECO:0000259" key="7">
    <source>
        <dbReference type="PROSITE" id="PS50203"/>
    </source>
</evidence>
<dbReference type="Pfam" id="PF00648">
    <property type="entry name" value="Peptidase_C2"/>
    <property type="match status" value="1"/>
</dbReference>
<keyword evidence="3 6" id="KW-0378">Hydrolase</keyword>
<proteinExistence type="inferred from homology"/>
<dbReference type="PANTHER" id="PTHR10183">
    <property type="entry name" value="CALPAIN"/>
    <property type="match status" value="1"/>
</dbReference>
<feature type="non-terminal residue" evidence="8">
    <location>
        <position position="1"/>
    </location>
</feature>
<evidence type="ECO:0000256" key="6">
    <source>
        <dbReference type="PROSITE-ProRule" id="PRU00239"/>
    </source>
</evidence>
<dbReference type="GO" id="GO:0004198">
    <property type="term" value="F:calcium-dependent cysteine-type endopeptidase activity"/>
    <property type="evidence" value="ECO:0007669"/>
    <property type="project" value="InterPro"/>
</dbReference>
<feature type="active site" evidence="5 6">
    <location>
        <position position="19"/>
    </location>
</feature>
<evidence type="ECO:0000256" key="2">
    <source>
        <dbReference type="ARBA" id="ARBA00022670"/>
    </source>
</evidence>
<feature type="active site" evidence="5 6">
    <location>
        <position position="196"/>
    </location>
</feature>
<dbReference type="PRINTS" id="PR00704">
    <property type="entry name" value="CALPAIN"/>
</dbReference>
<feature type="active site" evidence="5 6">
    <location>
        <position position="170"/>
    </location>
</feature>
<dbReference type="Gene3D" id="3.90.70.10">
    <property type="entry name" value="Cysteine proteinases"/>
    <property type="match status" value="1"/>
</dbReference>
<comment type="similarity">
    <text evidence="1">Belongs to the peptidase C2 family.</text>
</comment>
<evidence type="ECO:0000313" key="8">
    <source>
        <dbReference type="EMBL" id="KRT83111.1"/>
    </source>
</evidence>
<dbReference type="EMBL" id="LJIG01009422">
    <property type="protein sequence ID" value="KRT83111.1"/>
    <property type="molecule type" value="Genomic_DNA"/>
</dbReference>
<dbReference type="PROSITE" id="PS50203">
    <property type="entry name" value="CALPAIN_CAT"/>
    <property type="match status" value="1"/>
</dbReference>
<dbReference type="InterPro" id="IPR038765">
    <property type="entry name" value="Papain-like_cys_pep_sf"/>
</dbReference>
<dbReference type="Proteomes" id="UP000051574">
    <property type="component" value="Unassembled WGS sequence"/>
</dbReference>
<accession>A0A0T6B8F9</accession>
<comment type="caution">
    <text evidence="8">The sequence shown here is derived from an EMBL/GenBank/DDBJ whole genome shotgun (WGS) entry which is preliminary data.</text>
</comment>
<dbReference type="CDD" id="cd00044">
    <property type="entry name" value="CysPc"/>
    <property type="match status" value="1"/>
</dbReference>
<evidence type="ECO:0000256" key="5">
    <source>
        <dbReference type="PIRSR" id="PIRSR622684-1"/>
    </source>
</evidence>
<dbReference type="PANTHER" id="PTHR10183:SF433">
    <property type="entry name" value="CALPAIN-A-RELATED"/>
    <property type="match status" value="1"/>
</dbReference>
<dbReference type="SMART" id="SM00230">
    <property type="entry name" value="CysPc"/>
    <property type="match status" value="1"/>
</dbReference>
<evidence type="ECO:0000313" key="9">
    <source>
        <dbReference type="Proteomes" id="UP000051574"/>
    </source>
</evidence>
<dbReference type="AlphaFoldDB" id="A0A0T6B8F9"/>